<comment type="caution">
    <text evidence="2">The sequence shown here is derived from an EMBL/GenBank/DDBJ whole genome shotgun (WGS) entry which is preliminary data.</text>
</comment>
<evidence type="ECO:0000313" key="3">
    <source>
        <dbReference type="Proteomes" id="UP000076400"/>
    </source>
</evidence>
<accession>A0A154WFW5</accession>
<keyword evidence="3" id="KW-1185">Reference proteome</keyword>
<organism evidence="2 3">
    <name type="scientific">Oceanibaculum pacificum</name>
    <dbReference type="NCBI Taxonomy" id="580166"/>
    <lineage>
        <taxon>Bacteria</taxon>
        <taxon>Pseudomonadati</taxon>
        <taxon>Pseudomonadota</taxon>
        <taxon>Alphaproteobacteria</taxon>
        <taxon>Rhodospirillales</taxon>
        <taxon>Oceanibaculaceae</taxon>
        <taxon>Oceanibaculum</taxon>
    </lineage>
</organism>
<protein>
    <recommendedName>
        <fullName evidence="1">HTH cro/C1-type domain-containing protein</fullName>
    </recommendedName>
</protein>
<dbReference type="InterPro" id="IPR001387">
    <property type="entry name" value="Cro/C1-type_HTH"/>
</dbReference>
<dbReference type="PROSITE" id="PS50943">
    <property type="entry name" value="HTH_CROC1"/>
    <property type="match status" value="1"/>
</dbReference>
<dbReference type="EMBL" id="LPXN01000025">
    <property type="protein sequence ID" value="KZD12418.1"/>
    <property type="molecule type" value="Genomic_DNA"/>
</dbReference>
<sequence>MPNATRRERQVGARDISDRDYRRLIELLIARRRAAGLTQNDLTYGLKKNQAGISKLERCQRRLDVIDLVRYCDAIGADPLDIMREWLGRG</sequence>
<proteinExistence type="predicted"/>
<dbReference type="AlphaFoldDB" id="A0A154WFW5"/>
<dbReference type="SMART" id="SM00530">
    <property type="entry name" value="HTH_XRE"/>
    <property type="match status" value="1"/>
</dbReference>
<gene>
    <name evidence="2" type="ORF">AUP43_16410</name>
</gene>
<reference evidence="2 3" key="1">
    <citation type="submission" date="2015-12" db="EMBL/GenBank/DDBJ databases">
        <title>Genome sequence of Oceanibaculum pacificum MCCC 1A02656.</title>
        <authorList>
            <person name="Lu L."/>
            <person name="Lai Q."/>
            <person name="Shao Z."/>
            <person name="Qian P."/>
        </authorList>
    </citation>
    <scope>NUCLEOTIDE SEQUENCE [LARGE SCALE GENOMIC DNA]</scope>
    <source>
        <strain evidence="2 3">MCCC 1A02656</strain>
    </source>
</reference>
<evidence type="ECO:0000259" key="1">
    <source>
        <dbReference type="PROSITE" id="PS50943"/>
    </source>
</evidence>
<feature type="domain" description="HTH cro/C1-type" evidence="1">
    <location>
        <begin position="28"/>
        <end position="82"/>
    </location>
</feature>
<dbReference type="STRING" id="580166.AUP43_16410"/>
<dbReference type="Gene3D" id="1.10.260.40">
    <property type="entry name" value="lambda repressor-like DNA-binding domains"/>
    <property type="match status" value="1"/>
</dbReference>
<dbReference type="Proteomes" id="UP000076400">
    <property type="component" value="Unassembled WGS sequence"/>
</dbReference>
<evidence type="ECO:0000313" key="2">
    <source>
        <dbReference type="EMBL" id="KZD12418.1"/>
    </source>
</evidence>
<dbReference type="GO" id="GO:0003677">
    <property type="term" value="F:DNA binding"/>
    <property type="evidence" value="ECO:0007669"/>
    <property type="project" value="InterPro"/>
</dbReference>
<name>A0A154WFW5_9PROT</name>
<dbReference type="SUPFAM" id="SSF47413">
    <property type="entry name" value="lambda repressor-like DNA-binding domains"/>
    <property type="match status" value="1"/>
</dbReference>
<dbReference type="InterPro" id="IPR010982">
    <property type="entry name" value="Lambda_DNA-bd_dom_sf"/>
</dbReference>